<evidence type="ECO:0000256" key="1">
    <source>
        <dbReference type="ARBA" id="ARBA00004651"/>
    </source>
</evidence>
<dbReference type="InterPro" id="IPR020846">
    <property type="entry name" value="MFS_dom"/>
</dbReference>
<dbReference type="Proteomes" id="UP000011666">
    <property type="component" value="Unassembled WGS sequence"/>
</dbReference>
<dbReference type="CDD" id="cd17320">
    <property type="entry name" value="MFS_MdfA_MDR_like"/>
    <property type="match status" value="1"/>
</dbReference>
<organism evidence="10 11">
    <name type="scientific">Gordonia soli NBRC 108243</name>
    <dbReference type="NCBI Taxonomy" id="1223545"/>
    <lineage>
        <taxon>Bacteria</taxon>
        <taxon>Bacillati</taxon>
        <taxon>Actinomycetota</taxon>
        <taxon>Actinomycetes</taxon>
        <taxon>Mycobacteriales</taxon>
        <taxon>Gordoniaceae</taxon>
        <taxon>Gordonia</taxon>
    </lineage>
</organism>
<comment type="similarity">
    <text evidence="2">Belongs to the major facilitator superfamily. Bcr/CmlA family.</text>
</comment>
<name>M0QNR4_9ACTN</name>
<dbReference type="AlphaFoldDB" id="M0QNR4"/>
<dbReference type="PANTHER" id="PTHR23502">
    <property type="entry name" value="MAJOR FACILITATOR SUPERFAMILY"/>
    <property type="match status" value="1"/>
</dbReference>
<evidence type="ECO:0000256" key="7">
    <source>
        <dbReference type="ARBA" id="ARBA00023136"/>
    </source>
</evidence>
<feature type="transmembrane region" description="Helical" evidence="8">
    <location>
        <begin position="142"/>
        <end position="165"/>
    </location>
</feature>
<feature type="transmembrane region" description="Helical" evidence="8">
    <location>
        <begin position="171"/>
        <end position="192"/>
    </location>
</feature>
<accession>M0QNR4</accession>
<comment type="caution">
    <text evidence="10">The sequence shown here is derived from an EMBL/GenBank/DDBJ whole genome shotgun (WGS) entry which is preliminary data.</text>
</comment>
<keyword evidence="4" id="KW-1003">Cell membrane</keyword>
<protein>
    <submittedName>
        <fullName evidence="10">Putative drug resistance transporter</fullName>
    </submittedName>
</protein>
<keyword evidence="11" id="KW-1185">Reference proteome</keyword>
<dbReference type="InterPro" id="IPR004812">
    <property type="entry name" value="Efflux_drug-R_Bcr/CmlA"/>
</dbReference>
<evidence type="ECO:0000313" key="11">
    <source>
        <dbReference type="Proteomes" id="UP000011666"/>
    </source>
</evidence>
<dbReference type="RefSeq" id="WP_007623713.1">
    <property type="nucleotide sequence ID" value="NZ_BANX01000031.1"/>
</dbReference>
<dbReference type="SUPFAM" id="SSF103473">
    <property type="entry name" value="MFS general substrate transporter"/>
    <property type="match status" value="1"/>
</dbReference>
<feature type="domain" description="Major facilitator superfamily (MFS) profile" evidence="9">
    <location>
        <begin position="18"/>
        <end position="402"/>
    </location>
</feature>
<dbReference type="PROSITE" id="PS00216">
    <property type="entry name" value="SUGAR_TRANSPORT_1"/>
    <property type="match status" value="1"/>
</dbReference>
<dbReference type="Gene3D" id="1.20.1720.10">
    <property type="entry name" value="Multidrug resistance protein D"/>
    <property type="match status" value="1"/>
</dbReference>
<dbReference type="InterPro" id="IPR011701">
    <property type="entry name" value="MFS"/>
</dbReference>
<feature type="transmembrane region" description="Helical" evidence="8">
    <location>
        <begin position="351"/>
        <end position="370"/>
    </location>
</feature>
<dbReference type="GO" id="GO:1990961">
    <property type="term" value="P:xenobiotic detoxification by transmembrane export across the plasma membrane"/>
    <property type="evidence" value="ECO:0007669"/>
    <property type="project" value="InterPro"/>
</dbReference>
<feature type="transmembrane region" description="Helical" evidence="8">
    <location>
        <begin position="376"/>
        <end position="396"/>
    </location>
</feature>
<feature type="transmembrane region" description="Helical" evidence="8">
    <location>
        <begin position="253"/>
        <end position="275"/>
    </location>
</feature>
<evidence type="ECO:0000256" key="6">
    <source>
        <dbReference type="ARBA" id="ARBA00022989"/>
    </source>
</evidence>
<keyword evidence="6 8" id="KW-1133">Transmembrane helix</keyword>
<evidence type="ECO:0000259" key="9">
    <source>
        <dbReference type="PROSITE" id="PS50850"/>
    </source>
</evidence>
<dbReference type="eggNOG" id="COG2814">
    <property type="taxonomic scope" value="Bacteria"/>
</dbReference>
<dbReference type="PANTHER" id="PTHR23502:SF132">
    <property type="entry name" value="POLYAMINE TRANSPORTER 2-RELATED"/>
    <property type="match status" value="1"/>
</dbReference>
<keyword evidence="5 8" id="KW-0812">Transmembrane</keyword>
<dbReference type="Pfam" id="PF07690">
    <property type="entry name" value="MFS_1"/>
    <property type="match status" value="1"/>
</dbReference>
<evidence type="ECO:0000256" key="2">
    <source>
        <dbReference type="ARBA" id="ARBA00006236"/>
    </source>
</evidence>
<feature type="transmembrane region" description="Helical" evidence="8">
    <location>
        <begin position="222"/>
        <end position="247"/>
    </location>
</feature>
<feature type="transmembrane region" description="Helical" evidence="8">
    <location>
        <begin position="52"/>
        <end position="72"/>
    </location>
</feature>
<evidence type="ECO:0000256" key="8">
    <source>
        <dbReference type="SAM" id="Phobius"/>
    </source>
</evidence>
<dbReference type="NCBIfam" id="TIGR00710">
    <property type="entry name" value="efflux_Bcr_CflA"/>
    <property type="match status" value="1"/>
</dbReference>
<sequence length="409" mass="41815">MTDPIVTSRSEAAVPPIMLIALALLAAVPPLATDMYLPGFPAMADEFRTSPSTIQLTLTTFMIGLAIGQLIIGPISDRLGRRHLLLAGTSVCIAASVACALAPNVEFLLVFRFLQGFTGAAGIVLGRAVISDRAHGAQAAKAFSVVMAINGIAPVAAPLLGGVIIEQSDWHVVFWVLTALAVAMLLGVILHIGESHPPELRSTGGIGSVLTDLRAVVTDRRYLGYTITFVFGFGSMFSYIAASPFVFQDLFGLSTIAFSTVFACNAIGLIAANILNAKLVDRLGARMLLQVGLGVLVVFTAALVVATLADAGLAVTVVLLWVAVSSVGLVMANGTALAVEQTRRTAGSGSAVLGAAQFGLAAAVSPLVGIGGAATAVPMVVTMLGCALIAVAGLALTRGRAGQRAPEAT</sequence>
<dbReference type="InterPro" id="IPR005829">
    <property type="entry name" value="Sugar_transporter_CS"/>
</dbReference>
<evidence type="ECO:0000256" key="3">
    <source>
        <dbReference type="ARBA" id="ARBA00022448"/>
    </source>
</evidence>
<feature type="transmembrane region" description="Helical" evidence="8">
    <location>
        <begin position="84"/>
        <end position="103"/>
    </location>
</feature>
<dbReference type="PROSITE" id="PS50850">
    <property type="entry name" value="MFS"/>
    <property type="match status" value="1"/>
</dbReference>
<comment type="subcellular location">
    <subcellularLocation>
        <location evidence="1">Cell membrane</location>
        <topology evidence="1">Multi-pass membrane protein</topology>
    </subcellularLocation>
</comment>
<reference evidence="10 11" key="1">
    <citation type="submission" date="2013-01" db="EMBL/GenBank/DDBJ databases">
        <title>Whole genome shotgun sequence of Gordonia soli NBRC 108243.</title>
        <authorList>
            <person name="Isaki-Nakamura S."/>
            <person name="Hosoyama A."/>
            <person name="Tsuchikane K."/>
            <person name="Ando Y."/>
            <person name="Baba S."/>
            <person name="Ohji S."/>
            <person name="Hamada M."/>
            <person name="Tamura T."/>
            <person name="Yamazoe A."/>
            <person name="Yamazaki S."/>
            <person name="Fujita N."/>
        </authorList>
    </citation>
    <scope>NUCLEOTIDE SEQUENCE [LARGE SCALE GENOMIC DNA]</scope>
    <source>
        <strain evidence="10 11">NBRC 108243</strain>
    </source>
</reference>
<feature type="transmembrane region" description="Helical" evidence="8">
    <location>
        <begin position="12"/>
        <end position="32"/>
    </location>
</feature>
<keyword evidence="3" id="KW-0813">Transport</keyword>
<feature type="transmembrane region" description="Helical" evidence="8">
    <location>
        <begin position="315"/>
        <end position="339"/>
    </location>
</feature>
<evidence type="ECO:0000313" key="10">
    <source>
        <dbReference type="EMBL" id="GAC70049.1"/>
    </source>
</evidence>
<evidence type="ECO:0000256" key="4">
    <source>
        <dbReference type="ARBA" id="ARBA00022475"/>
    </source>
</evidence>
<dbReference type="InterPro" id="IPR036259">
    <property type="entry name" value="MFS_trans_sf"/>
</dbReference>
<keyword evidence="7 8" id="KW-0472">Membrane</keyword>
<dbReference type="FunFam" id="1.20.1720.10:FF:000005">
    <property type="entry name" value="Bcr/CflA family efflux transporter"/>
    <property type="match status" value="1"/>
</dbReference>
<dbReference type="GO" id="GO:0005886">
    <property type="term" value="C:plasma membrane"/>
    <property type="evidence" value="ECO:0007669"/>
    <property type="project" value="UniProtKB-SubCell"/>
</dbReference>
<evidence type="ECO:0000256" key="5">
    <source>
        <dbReference type="ARBA" id="ARBA00022692"/>
    </source>
</evidence>
<dbReference type="GO" id="GO:0042910">
    <property type="term" value="F:xenobiotic transmembrane transporter activity"/>
    <property type="evidence" value="ECO:0007669"/>
    <property type="project" value="InterPro"/>
</dbReference>
<proteinExistence type="inferred from homology"/>
<dbReference type="EMBL" id="BANX01000031">
    <property type="protein sequence ID" value="GAC70049.1"/>
    <property type="molecule type" value="Genomic_DNA"/>
</dbReference>
<feature type="transmembrane region" description="Helical" evidence="8">
    <location>
        <begin position="109"/>
        <end position="130"/>
    </location>
</feature>
<feature type="transmembrane region" description="Helical" evidence="8">
    <location>
        <begin position="287"/>
        <end position="309"/>
    </location>
</feature>
<gene>
    <name evidence="10" type="ORF">GS4_31_00150</name>
</gene>